<evidence type="ECO:0000256" key="1">
    <source>
        <dbReference type="ARBA" id="ARBA00002957"/>
    </source>
</evidence>
<dbReference type="GO" id="GO:0022857">
    <property type="term" value="F:transmembrane transporter activity"/>
    <property type="evidence" value="ECO:0007669"/>
    <property type="project" value="UniProtKB-UniRule"/>
</dbReference>
<feature type="transmembrane region" description="Helical" evidence="8">
    <location>
        <begin position="269"/>
        <end position="290"/>
    </location>
</feature>
<comment type="function">
    <text evidence="1 8">Probably involved in transport through the plasma membrane.</text>
</comment>
<dbReference type="PANTHER" id="PTHR12385">
    <property type="entry name" value="CHOLINE TRANSPORTER-LIKE (SLC FAMILY 44)"/>
    <property type="match status" value="1"/>
</dbReference>
<evidence type="ECO:0000256" key="4">
    <source>
        <dbReference type="ARBA" id="ARBA00015388"/>
    </source>
</evidence>
<feature type="transmembrane region" description="Helical" evidence="8">
    <location>
        <begin position="86"/>
        <end position="108"/>
    </location>
</feature>
<feature type="transmembrane region" description="Helical" evidence="8">
    <location>
        <begin position="160"/>
        <end position="182"/>
    </location>
</feature>
<evidence type="ECO:0000256" key="6">
    <source>
        <dbReference type="ARBA" id="ARBA00022989"/>
    </source>
</evidence>
<feature type="transmembrane region" description="Helical" evidence="8">
    <location>
        <begin position="379"/>
        <end position="398"/>
    </location>
</feature>
<keyword evidence="7 8" id="KW-0472">Membrane</keyword>
<evidence type="ECO:0000256" key="8">
    <source>
        <dbReference type="RuleBase" id="RU368066"/>
    </source>
</evidence>
<dbReference type="InterPro" id="IPR007603">
    <property type="entry name" value="Choline_transptr-like"/>
</dbReference>
<evidence type="ECO:0000256" key="2">
    <source>
        <dbReference type="ARBA" id="ARBA00004141"/>
    </source>
</evidence>
<dbReference type="PANTHER" id="PTHR12385:SF4">
    <property type="entry name" value="PROTEIN PNS1"/>
    <property type="match status" value="1"/>
</dbReference>
<dbReference type="GO" id="GO:0005886">
    <property type="term" value="C:plasma membrane"/>
    <property type="evidence" value="ECO:0007669"/>
    <property type="project" value="UniProtKB-SubCell"/>
</dbReference>
<feature type="transmembrane region" description="Helical" evidence="8">
    <location>
        <begin position="441"/>
        <end position="461"/>
    </location>
</feature>
<dbReference type="EMBL" id="LN483167">
    <property type="protein sequence ID" value="CDZ96815.1"/>
    <property type="molecule type" value="Genomic_DNA"/>
</dbReference>
<organism evidence="10">
    <name type="scientific">Phaffia rhodozyma</name>
    <name type="common">Yeast</name>
    <name type="synonym">Xanthophyllomyces dendrorhous</name>
    <dbReference type="NCBI Taxonomy" id="264483"/>
    <lineage>
        <taxon>Eukaryota</taxon>
        <taxon>Fungi</taxon>
        <taxon>Dikarya</taxon>
        <taxon>Basidiomycota</taxon>
        <taxon>Agaricomycotina</taxon>
        <taxon>Tremellomycetes</taxon>
        <taxon>Cystofilobasidiales</taxon>
        <taxon>Mrakiaceae</taxon>
        <taxon>Phaffia</taxon>
    </lineage>
</organism>
<keyword evidence="6 8" id="KW-1133">Transmembrane helix</keyword>
<evidence type="ECO:0000256" key="7">
    <source>
        <dbReference type="ARBA" id="ARBA00023136"/>
    </source>
</evidence>
<feature type="compositionally biased region" description="Low complexity" evidence="9">
    <location>
        <begin position="1"/>
        <end position="33"/>
    </location>
</feature>
<accession>A0A0F7SF76</accession>
<proteinExistence type="inferred from homology"/>
<reference evidence="10" key="1">
    <citation type="submission" date="2014-08" db="EMBL/GenBank/DDBJ databases">
        <authorList>
            <person name="Sharma Rahul"/>
            <person name="Thines Marco"/>
        </authorList>
    </citation>
    <scope>NUCLEOTIDE SEQUENCE</scope>
</reference>
<feature type="transmembrane region" description="Helical" evidence="8">
    <location>
        <begin position="335"/>
        <end position="358"/>
    </location>
</feature>
<evidence type="ECO:0000256" key="5">
    <source>
        <dbReference type="ARBA" id="ARBA00022692"/>
    </source>
</evidence>
<feature type="transmembrane region" description="Helical" evidence="8">
    <location>
        <begin position="188"/>
        <end position="206"/>
    </location>
</feature>
<evidence type="ECO:0000256" key="9">
    <source>
        <dbReference type="SAM" id="MobiDB-lite"/>
    </source>
</evidence>
<evidence type="ECO:0000313" key="10">
    <source>
        <dbReference type="EMBL" id="CDZ96815.1"/>
    </source>
</evidence>
<feature type="transmembrane region" description="Helical" evidence="8">
    <location>
        <begin position="295"/>
        <end position="315"/>
    </location>
</feature>
<feature type="transmembrane region" description="Helical" evidence="8">
    <location>
        <begin position="128"/>
        <end position="153"/>
    </location>
</feature>
<comment type="subcellular location">
    <subcellularLocation>
        <location evidence="8">Cell membrane</location>
        <topology evidence="8">Multi-pass membrane protein</topology>
    </subcellularLocation>
    <subcellularLocation>
        <location evidence="2">Membrane</location>
        <topology evidence="2">Multi-pass membrane protein</topology>
    </subcellularLocation>
</comment>
<comment type="similarity">
    <text evidence="3 8">Belongs to the CTL (choline transporter-like) family.</text>
</comment>
<protein>
    <recommendedName>
        <fullName evidence="4 8">Protein PNS1</fullName>
    </recommendedName>
</protein>
<feature type="region of interest" description="Disordered" evidence="9">
    <location>
        <begin position="1"/>
        <end position="74"/>
    </location>
</feature>
<evidence type="ECO:0000256" key="3">
    <source>
        <dbReference type="ARBA" id="ARBA00007168"/>
    </source>
</evidence>
<name>A0A0F7SF76_PHARH</name>
<feature type="compositionally biased region" description="Low complexity" evidence="9">
    <location>
        <begin position="46"/>
        <end position="55"/>
    </location>
</feature>
<keyword evidence="5 8" id="KW-0812">Transmembrane</keyword>
<sequence>MSYPQQPQQAYGQQYQQQNYNQGYNQGQQGKYPEQNNSGPEYQMNAPAPYAQQQYAPPPQNVDYGSKPESGERFNPRKRINDLIPLLLYIATVFGFTAVSGIAIHAYVQNGGLGGGLGSGDTGSGVTLNAHTAYLLALVGAAALLLSILYLMMVRAFTKIILEITLVLTVVFNVALCIYYWIIKYWSGAIIFTIIAVISVLSYWSMRKRIPLARLLLQMVIDISKHHKSVYGVCIIALLVQTALSVWYAFTIAAVYVKWTPDSSACSAAGGSCSSAKVTGLVVFCTFAYLWMSQVIANVSLCTLAGGPYGGWYYYGPSEAYGGNMPTNPCFKAFVRASTMSLGSIAFGSLIVTLLELLRMLFSILEQNARAEGDAIGQILSCVAGCCVSCITTMVEWFNRYAYIEIALYGKSYIPAAKDAWRLMKDRGIDALVNDSLVGMVFRWGAYVIAILCAAFGYLYLRYTNPSYNSNGDYSPVIILYSFLIGFQSGLTLAQALEGGVSTIFVCLGEDPALMAQRNPALFEEIRVNYPRVVEGIPRV</sequence>
<feature type="transmembrane region" description="Helical" evidence="8">
    <location>
        <begin position="230"/>
        <end position="257"/>
    </location>
</feature>
<dbReference type="AlphaFoldDB" id="A0A0F7SF76"/>
<dbReference type="Pfam" id="PF04515">
    <property type="entry name" value="Choline_transpo"/>
    <property type="match status" value="1"/>
</dbReference>